<dbReference type="SUPFAM" id="SSF46689">
    <property type="entry name" value="Homeodomain-like"/>
    <property type="match status" value="2"/>
</dbReference>
<keyword evidence="6" id="KW-1185">Reference proteome</keyword>
<dbReference type="STRING" id="1480694.DC28_15385"/>
<dbReference type="SMART" id="SM00342">
    <property type="entry name" value="HTH_ARAC"/>
    <property type="match status" value="1"/>
</dbReference>
<evidence type="ECO:0000256" key="3">
    <source>
        <dbReference type="ARBA" id="ARBA00023163"/>
    </source>
</evidence>
<dbReference type="InterPro" id="IPR009057">
    <property type="entry name" value="Homeodomain-like_sf"/>
</dbReference>
<evidence type="ECO:0000313" key="6">
    <source>
        <dbReference type="Proteomes" id="UP000029692"/>
    </source>
</evidence>
<dbReference type="PROSITE" id="PS00041">
    <property type="entry name" value="HTH_ARAC_FAMILY_1"/>
    <property type="match status" value="1"/>
</dbReference>
<dbReference type="EMBL" id="JNUP01000072">
    <property type="protein sequence ID" value="KGE70850.1"/>
    <property type="molecule type" value="Genomic_DNA"/>
</dbReference>
<dbReference type="RefSeq" id="WP_037550434.1">
    <property type="nucleotide sequence ID" value="NZ_JNUP01000072.1"/>
</dbReference>
<keyword evidence="1" id="KW-0805">Transcription regulation</keyword>
<reference evidence="5 6" key="1">
    <citation type="submission" date="2014-05" db="EMBL/GenBank/DDBJ databases">
        <title>De novo Genome Sequence of Spirocheata sp.</title>
        <authorList>
            <person name="Shivani Y."/>
            <person name="Subhash Y."/>
            <person name="Tushar L."/>
            <person name="Sasikala C."/>
            <person name="Ramana C.V."/>
        </authorList>
    </citation>
    <scope>NUCLEOTIDE SEQUENCE [LARGE SCALE GENOMIC DNA]</scope>
    <source>
        <strain evidence="5 6">JC230</strain>
    </source>
</reference>
<dbReference type="OrthoDB" id="9801123at2"/>
<proteinExistence type="predicted"/>
<dbReference type="Gene3D" id="1.10.10.60">
    <property type="entry name" value="Homeodomain-like"/>
    <property type="match status" value="1"/>
</dbReference>
<dbReference type="GO" id="GO:0043565">
    <property type="term" value="F:sequence-specific DNA binding"/>
    <property type="evidence" value="ECO:0007669"/>
    <property type="project" value="InterPro"/>
</dbReference>
<dbReference type="PANTHER" id="PTHR47504:SF5">
    <property type="entry name" value="RIGHT ORIGIN-BINDING PROTEIN"/>
    <property type="match status" value="1"/>
</dbReference>
<dbReference type="InterPro" id="IPR018062">
    <property type="entry name" value="HTH_AraC-typ_CS"/>
</dbReference>
<dbReference type="PRINTS" id="PR00032">
    <property type="entry name" value="HTHARAC"/>
</dbReference>
<sequence length="429" mass="49327">MNDRQIVAGMIAWIEKNLTAEVDARALAEHSGYSLNRLRQKFFNVTGDTPSGYLRKRKLTEASKEILAGRRIADVSLKYGYSSQDNFTTAFRSYFGIPPGELYQIDSKYKRFISRLREEFSIMEIIRLQQPPFCSTMMGCVKGTADYFDLDLSPPMLFGLSGHAFLINIHHELCPSSPYVWNHEPFLKLLHNLGINHTGDRSFDKSTPMDERRKTEAELKAHLEGGNLVMLTFLEHQLVNGFDEEGFSFLKPWEDECEVQLQRLTFGTWEEALEKEGWVMFDLLERGELKTNVLSNTREALSYALDLFRNPEAHQCEGYRVGFGAYENWITHTKKAGGDSHGNWWNGMVWKECRDMASAFFLELEELLDIPGGKELCRSLGENYRSQAARFDRIKERALDDGERIRLLEENRSAEEEAVSAMETLLGYC</sequence>
<dbReference type="AlphaFoldDB" id="A0A098QSN4"/>
<dbReference type="PROSITE" id="PS01124">
    <property type="entry name" value="HTH_ARAC_FAMILY_2"/>
    <property type="match status" value="1"/>
</dbReference>
<dbReference type="GO" id="GO:0003700">
    <property type="term" value="F:DNA-binding transcription factor activity"/>
    <property type="evidence" value="ECO:0007669"/>
    <property type="project" value="InterPro"/>
</dbReference>
<evidence type="ECO:0000256" key="2">
    <source>
        <dbReference type="ARBA" id="ARBA00023125"/>
    </source>
</evidence>
<gene>
    <name evidence="5" type="ORF">DC28_15385</name>
</gene>
<organism evidence="5 6">
    <name type="scientific">Spirochaeta lutea</name>
    <dbReference type="NCBI Taxonomy" id="1480694"/>
    <lineage>
        <taxon>Bacteria</taxon>
        <taxon>Pseudomonadati</taxon>
        <taxon>Spirochaetota</taxon>
        <taxon>Spirochaetia</taxon>
        <taxon>Spirochaetales</taxon>
        <taxon>Spirochaetaceae</taxon>
        <taxon>Spirochaeta</taxon>
    </lineage>
</organism>
<dbReference type="InterPro" id="IPR018060">
    <property type="entry name" value="HTH_AraC"/>
</dbReference>
<accession>A0A098QSN4</accession>
<keyword evidence="2" id="KW-0238">DNA-binding</keyword>
<evidence type="ECO:0000256" key="1">
    <source>
        <dbReference type="ARBA" id="ARBA00023015"/>
    </source>
</evidence>
<dbReference type="PANTHER" id="PTHR47504">
    <property type="entry name" value="RIGHT ORIGIN-BINDING PROTEIN"/>
    <property type="match status" value="1"/>
</dbReference>
<dbReference type="Proteomes" id="UP000029692">
    <property type="component" value="Unassembled WGS sequence"/>
</dbReference>
<dbReference type="Pfam" id="PF12833">
    <property type="entry name" value="HTH_18"/>
    <property type="match status" value="1"/>
</dbReference>
<comment type="caution">
    <text evidence="5">The sequence shown here is derived from an EMBL/GenBank/DDBJ whole genome shotgun (WGS) entry which is preliminary data.</text>
</comment>
<keyword evidence="3" id="KW-0804">Transcription</keyword>
<dbReference type="InterPro" id="IPR020449">
    <property type="entry name" value="Tscrpt_reg_AraC-type_HTH"/>
</dbReference>
<name>A0A098QSN4_9SPIO</name>
<protein>
    <recommendedName>
        <fullName evidence="4">HTH araC/xylS-type domain-containing protein</fullName>
    </recommendedName>
</protein>
<evidence type="ECO:0000259" key="4">
    <source>
        <dbReference type="PROSITE" id="PS01124"/>
    </source>
</evidence>
<dbReference type="eggNOG" id="COG2207">
    <property type="taxonomic scope" value="Bacteria"/>
</dbReference>
<feature type="domain" description="HTH araC/xylS-type" evidence="4">
    <location>
        <begin position="8"/>
        <end position="105"/>
    </location>
</feature>
<evidence type="ECO:0000313" key="5">
    <source>
        <dbReference type="EMBL" id="KGE70850.1"/>
    </source>
</evidence>
<dbReference type="InterPro" id="IPR050959">
    <property type="entry name" value="MarA-like"/>
</dbReference>